<name>A0A2H0WP34_9BACT</name>
<keyword evidence="5" id="KW-0408">Iron</keyword>
<dbReference type="InterPro" id="IPR007197">
    <property type="entry name" value="rSAM"/>
</dbReference>
<evidence type="ECO:0000259" key="7">
    <source>
        <dbReference type="PROSITE" id="PS51918"/>
    </source>
</evidence>
<keyword evidence="4" id="KW-0479">Metal-binding</keyword>
<dbReference type="SFLD" id="SFLDG01067">
    <property type="entry name" value="SPASM/twitch_domain_containing"/>
    <property type="match status" value="1"/>
</dbReference>
<keyword evidence="3" id="KW-0949">S-adenosyl-L-methionine</keyword>
<dbReference type="InterPro" id="IPR034391">
    <property type="entry name" value="AdoMet-like_SPASM_containing"/>
</dbReference>
<feature type="domain" description="Radical SAM core" evidence="7">
    <location>
        <begin position="64"/>
        <end position="283"/>
    </location>
</feature>
<dbReference type="InterPro" id="IPR050377">
    <property type="entry name" value="Radical_SAM_PqqE_MftC-like"/>
</dbReference>
<dbReference type="Proteomes" id="UP000230775">
    <property type="component" value="Unassembled WGS sequence"/>
</dbReference>
<dbReference type="GO" id="GO:0046872">
    <property type="term" value="F:metal ion binding"/>
    <property type="evidence" value="ECO:0007669"/>
    <property type="project" value="UniProtKB-KW"/>
</dbReference>
<dbReference type="PROSITE" id="PS51918">
    <property type="entry name" value="RADICAL_SAM"/>
    <property type="match status" value="1"/>
</dbReference>
<proteinExistence type="predicted"/>
<dbReference type="Pfam" id="PF13186">
    <property type="entry name" value="SPASM"/>
    <property type="match status" value="1"/>
</dbReference>
<comment type="cofactor">
    <cofactor evidence="1">
        <name>[4Fe-4S] cluster</name>
        <dbReference type="ChEBI" id="CHEBI:49883"/>
    </cofactor>
</comment>
<evidence type="ECO:0000256" key="2">
    <source>
        <dbReference type="ARBA" id="ARBA00022485"/>
    </source>
</evidence>
<sequence length="348" mass="40862">MVNSIKNISVNNMSILEKVKQKVVYNYRFKRFVFGLLQQRFIVNNHIYTFFYDNKIRKKMLKFEAMPLRVMVENTNICNSNCFFCPHEKMKRKTGFMDMELFKKIVGQCKEAKIKHLVLHGFGEPLMDKLFFERVKIAKNRGIPLVTSNTNGMYLDKENIKKMLDSGLDEIIVSLDAATEKTYKKIRPGLDFNTVEKNIIELIGQKNKNKAIKPKVILSFVENEENINERSEYLKKWAKAVDGVSISYCHNWSGALTRITNKTLKRDPCRLLWTDMVISWNGDVPLCCSDYENKTIIGNIKNQTIKEIWEGKKLREVHEIHKKREFEKINLCENCTLNFHDKSPWWGV</sequence>
<dbReference type="SUPFAM" id="SSF102114">
    <property type="entry name" value="Radical SAM enzymes"/>
    <property type="match status" value="1"/>
</dbReference>
<evidence type="ECO:0000313" key="8">
    <source>
        <dbReference type="EMBL" id="PIS14412.1"/>
    </source>
</evidence>
<dbReference type="SMART" id="SM00729">
    <property type="entry name" value="Elp3"/>
    <property type="match status" value="1"/>
</dbReference>
<dbReference type="AlphaFoldDB" id="A0A2H0WP34"/>
<dbReference type="PANTHER" id="PTHR11228:SF34">
    <property type="entry name" value="TUNGSTEN-CONTAINING ALDEHYDE FERREDOXIN OXIDOREDUCTASE COFACTOR MODIFYING PROTEIN"/>
    <property type="match status" value="1"/>
</dbReference>
<evidence type="ECO:0000256" key="5">
    <source>
        <dbReference type="ARBA" id="ARBA00023004"/>
    </source>
</evidence>
<dbReference type="InterPro" id="IPR058240">
    <property type="entry name" value="rSAM_sf"/>
</dbReference>
<evidence type="ECO:0000256" key="4">
    <source>
        <dbReference type="ARBA" id="ARBA00022723"/>
    </source>
</evidence>
<evidence type="ECO:0000256" key="3">
    <source>
        <dbReference type="ARBA" id="ARBA00022691"/>
    </source>
</evidence>
<dbReference type="Gene3D" id="3.20.20.70">
    <property type="entry name" value="Aldolase class I"/>
    <property type="match status" value="1"/>
</dbReference>
<dbReference type="EMBL" id="PEZI01000057">
    <property type="protein sequence ID" value="PIS14412.1"/>
    <property type="molecule type" value="Genomic_DNA"/>
</dbReference>
<gene>
    <name evidence="8" type="ORF">COT64_02745</name>
</gene>
<keyword evidence="2" id="KW-0004">4Fe-4S</keyword>
<dbReference type="PANTHER" id="PTHR11228">
    <property type="entry name" value="RADICAL SAM DOMAIN PROTEIN"/>
    <property type="match status" value="1"/>
</dbReference>
<dbReference type="Pfam" id="PF04055">
    <property type="entry name" value="Radical_SAM"/>
    <property type="match status" value="1"/>
</dbReference>
<dbReference type="GO" id="GO:0003824">
    <property type="term" value="F:catalytic activity"/>
    <property type="evidence" value="ECO:0007669"/>
    <property type="project" value="InterPro"/>
</dbReference>
<dbReference type="InterPro" id="IPR013785">
    <property type="entry name" value="Aldolase_TIM"/>
</dbReference>
<keyword evidence="6" id="KW-0411">Iron-sulfur</keyword>
<comment type="caution">
    <text evidence="8">The sequence shown here is derived from an EMBL/GenBank/DDBJ whole genome shotgun (WGS) entry which is preliminary data.</text>
</comment>
<evidence type="ECO:0000256" key="6">
    <source>
        <dbReference type="ARBA" id="ARBA00023014"/>
    </source>
</evidence>
<protein>
    <recommendedName>
        <fullName evidence="7">Radical SAM core domain-containing protein</fullName>
    </recommendedName>
</protein>
<accession>A0A2H0WP34</accession>
<dbReference type="CDD" id="cd01335">
    <property type="entry name" value="Radical_SAM"/>
    <property type="match status" value="1"/>
</dbReference>
<organism evidence="8 9">
    <name type="scientific">Candidatus Shapirobacteria bacterium CG09_land_8_20_14_0_10_39_12</name>
    <dbReference type="NCBI Taxonomy" id="1974885"/>
    <lineage>
        <taxon>Bacteria</taxon>
        <taxon>Candidatus Shapironibacteriota</taxon>
    </lineage>
</organism>
<dbReference type="GO" id="GO:0051536">
    <property type="term" value="F:iron-sulfur cluster binding"/>
    <property type="evidence" value="ECO:0007669"/>
    <property type="project" value="UniProtKB-KW"/>
</dbReference>
<reference evidence="9" key="1">
    <citation type="submission" date="2017-09" db="EMBL/GenBank/DDBJ databases">
        <title>Depth-based differentiation of microbial function through sediment-hosted aquifers and enrichment of novel symbionts in the deep terrestrial subsurface.</title>
        <authorList>
            <person name="Probst A.J."/>
            <person name="Ladd B."/>
            <person name="Jarett J.K."/>
            <person name="Geller-Mcgrath D.E."/>
            <person name="Sieber C.M.K."/>
            <person name="Emerson J.B."/>
            <person name="Anantharaman K."/>
            <person name="Thomas B.C."/>
            <person name="Malmstrom R."/>
            <person name="Stieglmeier M."/>
            <person name="Klingl A."/>
            <person name="Woyke T."/>
            <person name="Ryan C.M."/>
            <person name="Banfield J.F."/>
        </authorList>
    </citation>
    <scope>NUCLEOTIDE SEQUENCE [LARGE SCALE GENOMIC DNA]</scope>
</reference>
<dbReference type="InterPro" id="IPR006638">
    <property type="entry name" value="Elp3/MiaA/NifB-like_rSAM"/>
</dbReference>
<evidence type="ECO:0000256" key="1">
    <source>
        <dbReference type="ARBA" id="ARBA00001966"/>
    </source>
</evidence>
<dbReference type="SFLD" id="SFLDS00029">
    <property type="entry name" value="Radical_SAM"/>
    <property type="match status" value="1"/>
</dbReference>
<dbReference type="InterPro" id="IPR023885">
    <property type="entry name" value="4Fe4S-binding_SPASM_dom"/>
</dbReference>
<dbReference type="SFLD" id="SFLDG01387">
    <property type="entry name" value="BtrN-like_SPASM_domain_contain"/>
    <property type="match status" value="1"/>
</dbReference>
<dbReference type="CDD" id="cd21109">
    <property type="entry name" value="SPASM"/>
    <property type="match status" value="1"/>
</dbReference>
<evidence type="ECO:0000313" key="9">
    <source>
        <dbReference type="Proteomes" id="UP000230775"/>
    </source>
</evidence>